<dbReference type="SMART" id="SM00382">
    <property type="entry name" value="AAA"/>
    <property type="match status" value="2"/>
</dbReference>
<feature type="domain" description="AAA+ ATPase" evidence="1">
    <location>
        <begin position="624"/>
        <end position="767"/>
    </location>
</feature>
<dbReference type="InterPro" id="IPR027417">
    <property type="entry name" value="P-loop_NTPase"/>
</dbReference>
<dbReference type="GO" id="GO:0005524">
    <property type="term" value="F:ATP binding"/>
    <property type="evidence" value="ECO:0007669"/>
    <property type="project" value="InterPro"/>
</dbReference>
<sequence length="848" mass="94852">MSSSSWAEMVQIPMQMLQNMDVSPFDPIRVIPHQSRKSCMILQAFPLSKSQNTLAKESKNIIRLHPNVEEFLVHASKAGNDVEQSLDHDGNNMVIIEYARQSYSNYLEVSIESTICRLEKIPNEDICSMVKVDNDAHLKIELQFLYSTNEEYDRIFNEINENLDGNKMLVIMHNYIREKIEDFLQFKTLEEAAVVAINLPFLPKYCHQGRDDLALFHIRGLVYMENGKECSSKCKIFNLGLNGNYSVEFTKEKKEVSDEIKSSIQAKSGSNSGKFVNIQSYAGYKELVKEILEIASMTVKSATPSALLLQGCSGVGKTRLANHVCLDLVGSASSSSYILSSKEIILQVSSSLDLSFLKRFIARHLLHSKALERDILIIDDLELLFGDDGDESTTDEEKRVARHAVLGIIDDLILRQKGEKGLTRFILGICSNETSNLASELTKVGRFEKTVFMPPPSEKQRLEILAEMFASLPIETDNHGTKSELCRSWAKSLSKHLSGCVAADMKRLCVDALTRAKARSASELEQKLVRWIDIREAARYCVPSQLSQLDVTLARDIDEAPKLAHSPDAFRSHFLAFWDKRFGGHHQMKKKIYRTIVWPWNRNNLQSDSQNPRELSDLEKSVPPPSGVLFHGLSGTGKTYAAECLAGSLGLNVIRVRASDILDQWLGGSEAALRAIFARARAASPCFLFFDELDAIAMNRENDEDSSNDVHSRLLSTLLNLMDGVDTTSTETSKILICGTTNRLGSIDAALLRPGRFEEHILIDLPKMNDILDMMNIFLEKVSLSSSLDLSEIAELLEELGASAADVRGLCSDACMHAIESANVTTDSAEDIYLDSDDFDAVIRRWKE</sequence>
<reference evidence="2 3" key="1">
    <citation type="journal article" date="2021" name="Sci. Rep.">
        <title>The genome of the diatom Chaetoceros tenuissimus carries an ancient integrated fragment of an extant virus.</title>
        <authorList>
            <person name="Hongo Y."/>
            <person name="Kimura K."/>
            <person name="Takaki Y."/>
            <person name="Yoshida Y."/>
            <person name="Baba S."/>
            <person name="Kobayashi G."/>
            <person name="Nagasaki K."/>
            <person name="Hano T."/>
            <person name="Tomaru Y."/>
        </authorList>
    </citation>
    <scope>NUCLEOTIDE SEQUENCE [LARGE SCALE GENOMIC DNA]</scope>
    <source>
        <strain evidence="2 3">NIES-3715</strain>
    </source>
</reference>
<evidence type="ECO:0000313" key="2">
    <source>
        <dbReference type="EMBL" id="GFH60757.1"/>
    </source>
</evidence>
<dbReference type="InterPro" id="IPR050168">
    <property type="entry name" value="AAA_ATPase_domain"/>
</dbReference>
<gene>
    <name evidence="2" type="ORF">CTEN210_17233</name>
</gene>
<dbReference type="Proteomes" id="UP001054902">
    <property type="component" value="Unassembled WGS sequence"/>
</dbReference>
<dbReference type="CDD" id="cd19481">
    <property type="entry name" value="RecA-like_protease"/>
    <property type="match status" value="1"/>
</dbReference>
<accession>A0AAD3DB41</accession>
<dbReference type="InterPro" id="IPR003959">
    <property type="entry name" value="ATPase_AAA_core"/>
</dbReference>
<dbReference type="FunFam" id="3.40.50.300:FF:001921">
    <property type="entry name" value="AAA ATPase domain-containing protein"/>
    <property type="match status" value="1"/>
</dbReference>
<dbReference type="SUPFAM" id="SSF52540">
    <property type="entry name" value="P-loop containing nucleoside triphosphate hydrolases"/>
    <property type="match status" value="2"/>
</dbReference>
<evidence type="ECO:0000313" key="3">
    <source>
        <dbReference type="Proteomes" id="UP001054902"/>
    </source>
</evidence>
<keyword evidence="3" id="KW-1185">Reference proteome</keyword>
<name>A0AAD3DB41_9STRA</name>
<dbReference type="GO" id="GO:0016887">
    <property type="term" value="F:ATP hydrolysis activity"/>
    <property type="evidence" value="ECO:0007669"/>
    <property type="project" value="InterPro"/>
</dbReference>
<comment type="caution">
    <text evidence="2">The sequence shown here is derived from an EMBL/GenBank/DDBJ whole genome shotgun (WGS) entry which is preliminary data.</text>
</comment>
<dbReference type="EMBL" id="BLLK01000069">
    <property type="protein sequence ID" value="GFH60757.1"/>
    <property type="molecule type" value="Genomic_DNA"/>
</dbReference>
<feature type="domain" description="AAA+ ATPase" evidence="1">
    <location>
        <begin position="303"/>
        <end position="457"/>
    </location>
</feature>
<dbReference type="Gene3D" id="1.10.8.60">
    <property type="match status" value="2"/>
</dbReference>
<dbReference type="InterPro" id="IPR003593">
    <property type="entry name" value="AAA+_ATPase"/>
</dbReference>
<dbReference type="PANTHER" id="PTHR23077:SF51">
    <property type="entry name" value="AAA+ ATPASE DOMAIN-CONTAINING PROTEIN"/>
    <property type="match status" value="1"/>
</dbReference>
<proteinExistence type="predicted"/>
<organism evidence="2 3">
    <name type="scientific">Chaetoceros tenuissimus</name>
    <dbReference type="NCBI Taxonomy" id="426638"/>
    <lineage>
        <taxon>Eukaryota</taxon>
        <taxon>Sar</taxon>
        <taxon>Stramenopiles</taxon>
        <taxon>Ochrophyta</taxon>
        <taxon>Bacillariophyta</taxon>
        <taxon>Coscinodiscophyceae</taxon>
        <taxon>Chaetocerotophycidae</taxon>
        <taxon>Chaetocerotales</taxon>
        <taxon>Chaetocerotaceae</taxon>
        <taxon>Chaetoceros</taxon>
    </lineage>
</organism>
<dbReference type="CDD" id="cd00009">
    <property type="entry name" value="AAA"/>
    <property type="match status" value="1"/>
</dbReference>
<dbReference type="AlphaFoldDB" id="A0AAD3DB41"/>
<dbReference type="GO" id="GO:0005737">
    <property type="term" value="C:cytoplasm"/>
    <property type="evidence" value="ECO:0007669"/>
    <property type="project" value="TreeGrafter"/>
</dbReference>
<evidence type="ECO:0000259" key="1">
    <source>
        <dbReference type="SMART" id="SM00382"/>
    </source>
</evidence>
<dbReference type="Gene3D" id="3.40.50.300">
    <property type="entry name" value="P-loop containing nucleotide triphosphate hydrolases"/>
    <property type="match status" value="2"/>
</dbReference>
<dbReference type="Pfam" id="PF00004">
    <property type="entry name" value="AAA"/>
    <property type="match status" value="2"/>
</dbReference>
<dbReference type="PANTHER" id="PTHR23077">
    <property type="entry name" value="AAA-FAMILY ATPASE"/>
    <property type="match status" value="1"/>
</dbReference>
<protein>
    <recommendedName>
        <fullName evidence="1">AAA+ ATPase domain-containing protein</fullName>
    </recommendedName>
</protein>